<protein>
    <recommendedName>
        <fullName evidence="6">S-protein homolog</fullName>
    </recommendedName>
</protein>
<evidence type="ECO:0000256" key="5">
    <source>
        <dbReference type="ARBA" id="ARBA00022729"/>
    </source>
</evidence>
<keyword evidence="4 6" id="KW-0964">Secreted</keyword>
<gene>
    <name evidence="7" type="ORF">RDI58_023426</name>
</gene>
<evidence type="ECO:0000256" key="1">
    <source>
        <dbReference type="ARBA" id="ARBA00004613"/>
    </source>
</evidence>
<dbReference type="InterPro" id="IPR010264">
    <property type="entry name" value="Self-incomp_S1"/>
</dbReference>
<reference evidence="7 8" key="1">
    <citation type="submission" date="2024-02" db="EMBL/GenBank/DDBJ databases">
        <title>de novo genome assembly of Solanum bulbocastanum strain 11H21.</title>
        <authorList>
            <person name="Hosaka A.J."/>
        </authorList>
    </citation>
    <scope>NUCLEOTIDE SEQUENCE [LARGE SCALE GENOMIC DNA]</scope>
    <source>
        <tissue evidence="7">Young leaves</tissue>
    </source>
</reference>
<dbReference type="GO" id="GO:0060320">
    <property type="term" value="P:rejection of self pollen"/>
    <property type="evidence" value="ECO:0007669"/>
    <property type="project" value="UniProtKB-KW"/>
</dbReference>
<evidence type="ECO:0000313" key="8">
    <source>
        <dbReference type="Proteomes" id="UP001371456"/>
    </source>
</evidence>
<name>A0AAN8Y6P0_SOLBU</name>
<proteinExistence type="inferred from homology"/>
<evidence type="ECO:0000256" key="4">
    <source>
        <dbReference type="ARBA" id="ARBA00022525"/>
    </source>
</evidence>
<evidence type="ECO:0000256" key="3">
    <source>
        <dbReference type="ARBA" id="ARBA00022471"/>
    </source>
</evidence>
<dbReference type="Pfam" id="PF05938">
    <property type="entry name" value="Self-incomp_S1"/>
    <property type="match status" value="1"/>
</dbReference>
<keyword evidence="5" id="KW-0732">Signal</keyword>
<evidence type="ECO:0000313" key="7">
    <source>
        <dbReference type="EMBL" id="KAK6781242.1"/>
    </source>
</evidence>
<comment type="caution">
    <text evidence="7">The sequence shown here is derived from an EMBL/GenBank/DDBJ whole genome shotgun (WGS) entry which is preliminary data.</text>
</comment>
<organism evidence="7 8">
    <name type="scientific">Solanum bulbocastanum</name>
    <name type="common">Wild potato</name>
    <dbReference type="NCBI Taxonomy" id="147425"/>
    <lineage>
        <taxon>Eukaryota</taxon>
        <taxon>Viridiplantae</taxon>
        <taxon>Streptophyta</taxon>
        <taxon>Embryophyta</taxon>
        <taxon>Tracheophyta</taxon>
        <taxon>Spermatophyta</taxon>
        <taxon>Magnoliopsida</taxon>
        <taxon>eudicotyledons</taxon>
        <taxon>Gunneridae</taxon>
        <taxon>Pentapetalae</taxon>
        <taxon>asterids</taxon>
        <taxon>lamiids</taxon>
        <taxon>Solanales</taxon>
        <taxon>Solanaceae</taxon>
        <taxon>Solanoideae</taxon>
        <taxon>Solaneae</taxon>
        <taxon>Solanum</taxon>
    </lineage>
</organism>
<accession>A0AAN8Y6P0</accession>
<comment type="similarity">
    <text evidence="2 6">Belongs to the plant self-incompatibility (S1) protein family.</text>
</comment>
<dbReference type="AlphaFoldDB" id="A0AAN8Y6P0"/>
<dbReference type="PANTHER" id="PTHR31232">
    <property type="match status" value="1"/>
</dbReference>
<dbReference type="GO" id="GO:0005576">
    <property type="term" value="C:extracellular region"/>
    <property type="evidence" value="ECO:0007669"/>
    <property type="project" value="UniProtKB-SubCell"/>
</dbReference>
<dbReference type="EMBL" id="JBANQN010000009">
    <property type="protein sequence ID" value="KAK6781242.1"/>
    <property type="molecule type" value="Genomic_DNA"/>
</dbReference>
<evidence type="ECO:0000256" key="6">
    <source>
        <dbReference type="RuleBase" id="RU367044"/>
    </source>
</evidence>
<keyword evidence="8" id="KW-1185">Reference proteome</keyword>
<sequence length="160" mass="18500">MAGYSESFELPQPGTRICNSFAETASFDDGIVRLERSVTSFSQRTYHVYIASALPENSSAKLNFHCQSKDDDLGNHELLPGQNWSFKFHENFIRSTLFYCDFEWDGKQKTFNVFDDSIACIKQAKGDQTDTCYWLVKSDGFYLAYKVNPPSWALTKYYDW</sequence>
<evidence type="ECO:0000256" key="2">
    <source>
        <dbReference type="ARBA" id="ARBA00005581"/>
    </source>
</evidence>
<comment type="subcellular location">
    <subcellularLocation>
        <location evidence="1 6">Secreted</location>
    </subcellularLocation>
</comment>
<dbReference type="PANTHER" id="PTHR31232:SF155">
    <property type="entry name" value="PLANT SELF-INCOMPATIBILITY PROTEIN S1 FAMILY"/>
    <property type="match status" value="1"/>
</dbReference>
<keyword evidence="3 6" id="KW-0713">Self-incompatibility</keyword>
<dbReference type="Proteomes" id="UP001371456">
    <property type="component" value="Unassembled WGS sequence"/>
</dbReference>